<feature type="non-terminal residue" evidence="1">
    <location>
        <position position="1"/>
    </location>
</feature>
<reference evidence="1" key="1">
    <citation type="journal article" date="2014" name="Front. Microbiol.">
        <title>High frequency of phylogenetically diverse reductive dehalogenase-homologous genes in deep subseafloor sedimentary metagenomes.</title>
        <authorList>
            <person name="Kawai M."/>
            <person name="Futagami T."/>
            <person name="Toyoda A."/>
            <person name="Takaki Y."/>
            <person name="Nishi S."/>
            <person name="Hori S."/>
            <person name="Arai W."/>
            <person name="Tsubouchi T."/>
            <person name="Morono Y."/>
            <person name="Uchiyama I."/>
            <person name="Ito T."/>
            <person name="Fujiyama A."/>
            <person name="Inagaki F."/>
            <person name="Takami H."/>
        </authorList>
    </citation>
    <scope>NUCLEOTIDE SEQUENCE</scope>
    <source>
        <strain evidence="1">Expedition CK06-06</strain>
    </source>
</reference>
<accession>X1RVW4</accession>
<comment type="caution">
    <text evidence="1">The sequence shown here is derived from an EMBL/GenBank/DDBJ whole genome shotgun (WGS) entry which is preliminary data.</text>
</comment>
<sequence length="208" mass="23979">DVDMIKDIVSGGTIQYRKLYSRAHELIVQFKLVNLSQQEPNADCDAGFRRRAIIAECRSRFIDETYPDCPDDWSGEDDYERRIFPVDYSVSKKIKTESYKLGLVKYLMEFSCEKITIPIAVKNETTAAMDALDNIRSSLEEIYVITGNPIHILGKEKIHTMIRDEFNSDRSMNNKLKTYGITYNKSKRCPKNGSKGIYLGIRLKLDDE</sequence>
<name>X1RVW4_9ZZZZ</name>
<proteinExistence type="predicted"/>
<dbReference type="EMBL" id="BARW01009819">
    <property type="protein sequence ID" value="GAI84818.1"/>
    <property type="molecule type" value="Genomic_DNA"/>
</dbReference>
<gene>
    <name evidence="1" type="ORF">S12H4_19600</name>
</gene>
<evidence type="ECO:0000313" key="1">
    <source>
        <dbReference type="EMBL" id="GAI84818.1"/>
    </source>
</evidence>
<organism evidence="1">
    <name type="scientific">marine sediment metagenome</name>
    <dbReference type="NCBI Taxonomy" id="412755"/>
    <lineage>
        <taxon>unclassified sequences</taxon>
        <taxon>metagenomes</taxon>
        <taxon>ecological metagenomes</taxon>
    </lineage>
</organism>
<dbReference type="AlphaFoldDB" id="X1RVW4"/>
<protein>
    <submittedName>
        <fullName evidence="1">Uncharacterized protein</fullName>
    </submittedName>
</protein>